<proteinExistence type="predicted"/>
<dbReference type="AlphaFoldDB" id="A0A136JGU3"/>
<dbReference type="InterPro" id="IPR033979">
    <property type="entry name" value="MINDY_domain"/>
</dbReference>
<dbReference type="GO" id="GO:0005829">
    <property type="term" value="C:cytosol"/>
    <property type="evidence" value="ECO:0007669"/>
    <property type="project" value="TreeGrafter"/>
</dbReference>
<sequence length="895" mass="96868">MARRDNHDGDDSGVWDSRQGAGSSVPDPLRPGVRPVTGPDFAQDDINPWGDAEPKNTPAQPVDTSNQIPQSLQPGVARKETNPFKKKPVPDRARPQDVPASLSVPSRPPPSSTTPPATSFSQMRLDEPENSSNPWQPAVDDRPTPSYAPPMPPSLSPEPTNNVWGSGPASGEATRSATPAPIPMQKTGESAPWADEALPKSTLPSMPATSTAEQNQLSGDQHAWGDVPSGNNGRQPAAASRSGGDNLNLIDHESMPPREPMTISRQSSWENFMDADDTPAGQQSVQPPARSVSPLSSAPRVPRVNDVPSSPPPPALPPRTNTAPLEQPQSHSTRPPPKSETYQIKNINWYDAKIKNTRKSPILVQNVNGPCPLVALVNALTLTTSPTTTSNLVETLRSREQVSISFLLEAVIDELMSSDRRDPDADLPDMAELYDFLKGLQTGMNVNPRFLPSPEAATRYKRTSLSHVHPHERDNMIPGTFEQTKDMVLYATFSIPLLHGWLPPTDDPVYDAFGRHTASYDDVQNLLFREEELEFKLSTTAEGLTEPEQQLYQDVITIKSWLSSTATQLTSWGLDIVTKSIEPGGVAILFRNDHFSTLYRHPQTLELLTLVTDAGYHKHDEVIWESLVDVRGENSDFYSGDFRVVGGTHSQQSGSSSQDQGGAWQTVQGRRGNSNNNNSSSSQQSIPQSSAQELSQAEQEDRDLAFALQLQEEEEQRQRDEQAARQRQSELSEQYIEQQGLPPQQPPRPGQPASDRSRANSRVSIPVRGPGSATGTTASTAGRSPRTTTQQQAPVRSLIPPRTHRPPEQNVDDAPPTYEQAAQSTPFTPPAGHPSHAGTSPGATRRSSGQPPAAAGSSGYPGGPGPGVAGAGRGRYPNMVPAGAQGPRDEKCVVM</sequence>
<feature type="compositionally biased region" description="Basic and acidic residues" evidence="1">
    <location>
        <begin position="716"/>
        <end position="730"/>
    </location>
</feature>
<feature type="compositionally biased region" description="Low complexity" evidence="1">
    <location>
        <begin position="768"/>
        <end position="785"/>
    </location>
</feature>
<dbReference type="GO" id="GO:0004843">
    <property type="term" value="F:cysteine-type deubiquitinase activity"/>
    <property type="evidence" value="ECO:0007669"/>
    <property type="project" value="InterPro"/>
</dbReference>
<dbReference type="GO" id="GO:0071944">
    <property type="term" value="C:cell periphery"/>
    <property type="evidence" value="ECO:0007669"/>
    <property type="project" value="TreeGrafter"/>
</dbReference>
<evidence type="ECO:0000259" key="2">
    <source>
        <dbReference type="Pfam" id="PF04424"/>
    </source>
</evidence>
<feature type="compositionally biased region" description="Polar residues" evidence="1">
    <location>
        <begin position="837"/>
        <end position="846"/>
    </location>
</feature>
<dbReference type="GO" id="GO:1990380">
    <property type="term" value="F:K48-linked deubiquitinase activity"/>
    <property type="evidence" value="ECO:0007669"/>
    <property type="project" value="InterPro"/>
</dbReference>
<feature type="compositionally biased region" description="Low complexity" evidence="1">
    <location>
        <begin position="673"/>
        <end position="697"/>
    </location>
</feature>
<evidence type="ECO:0000313" key="4">
    <source>
        <dbReference type="Proteomes" id="UP000070501"/>
    </source>
</evidence>
<keyword evidence="4" id="KW-1185">Reference proteome</keyword>
<dbReference type="InterPro" id="IPR007518">
    <property type="entry name" value="MINDY"/>
</dbReference>
<feature type="compositionally biased region" description="Low complexity" evidence="1">
    <location>
        <begin position="847"/>
        <end position="858"/>
    </location>
</feature>
<protein>
    <recommendedName>
        <fullName evidence="2">MINDY deubiquitinase domain-containing protein</fullName>
    </recommendedName>
</protein>
<feature type="compositionally biased region" description="Polar residues" evidence="1">
    <location>
        <begin position="202"/>
        <end position="219"/>
    </location>
</feature>
<organism evidence="3 4">
    <name type="scientific">Microdochium bolleyi</name>
    <dbReference type="NCBI Taxonomy" id="196109"/>
    <lineage>
        <taxon>Eukaryota</taxon>
        <taxon>Fungi</taxon>
        <taxon>Dikarya</taxon>
        <taxon>Ascomycota</taxon>
        <taxon>Pezizomycotina</taxon>
        <taxon>Sordariomycetes</taxon>
        <taxon>Xylariomycetidae</taxon>
        <taxon>Xylariales</taxon>
        <taxon>Microdochiaceae</taxon>
        <taxon>Microdochium</taxon>
    </lineage>
</organism>
<feature type="compositionally biased region" description="Polar residues" evidence="1">
    <location>
        <begin position="57"/>
        <end position="73"/>
    </location>
</feature>
<feature type="region of interest" description="Disordered" evidence="1">
    <location>
        <begin position="647"/>
        <end position="895"/>
    </location>
</feature>
<evidence type="ECO:0000256" key="1">
    <source>
        <dbReference type="SAM" id="MobiDB-lite"/>
    </source>
</evidence>
<dbReference type="InParanoid" id="A0A136JGU3"/>
<feature type="compositionally biased region" description="Basic and acidic residues" evidence="1">
    <location>
        <begin position="1"/>
        <end position="10"/>
    </location>
</feature>
<dbReference type="PANTHER" id="PTHR18063">
    <property type="entry name" value="NF-E2 INDUCIBLE PROTEIN"/>
    <property type="match status" value="1"/>
</dbReference>
<feature type="compositionally biased region" description="Pro residues" evidence="1">
    <location>
        <begin position="146"/>
        <end position="156"/>
    </location>
</feature>
<dbReference type="GO" id="GO:0071108">
    <property type="term" value="P:protein K48-linked deubiquitination"/>
    <property type="evidence" value="ECO:0007669"/>
    <property type="project" value="TreeGrafter"/>
</dbReference>
<feature type="domain" description="MINDY deubiquitinase" evidence="2">
    <location>
        <begin position="340"/>
        <end position="642"/>
    </location>
</feature>
<feature type="compositionally biased region" description="Low complexity" evidence="1">
    <location>
        <begin position="299"/>
        <end position="308"/>
    </location>
</feature>
<feature type="compositionally biased region" description="Gly residues" evidence="1">
    <location>
        <begin position="859"/>
        <end position="873"/>
    </location>
</feature>
<dbReference type="STRING" id="196109.A0A136JGU3"/>
<dbReference type="PANTHER" id="PTHR18063:SF6">
    <property type="entry name" value="UBIQUITIN CARBOXYL-TERMINAL HYDROLASE"/>
    <property type="match status" value="1"/>
</dbReference>
<dbReference type="Proteomes" id="UP000070501">
    <property type="component" value="Unassembled WGS sequence"/>
</dbReference>
<dbReference type="OrthoDB" id="10261212at2759"/>
<accession>A0A136JGU3</accession>
<evidence type="ECO:0000313" key="3">
    <source>
        <dbReference type="EMBL" id="KXJ96367.1"/>
    </source>
</evidence>
<dbReference type="GO" id="GO:0016807">
    <property type="term" value="F:cysteine-type carboxypeptidase activity"/>
    <property type="evidence" value="ECO:0007669"/>
    <property type="project" value="TreeGrafter"/>
</dbReference>
<dbReference type="EMBL" id="KQ964245">
    <property type="protein sequence ID" value="KXJ96367.1"/>
    <property type="molecule type" value="Genomic_DNA"/>
</dbReference>
<name>A0A136JGU3_9PEZI</name>
<feature type="compositionally biased region" description="Basic and acidic residues" evidence="1">
    <location>
        <begin position="77"/>
        <end position="95"/>
    </location>
</feature>
<reference evidence="4" key="1">
    <citation type="submission" date="2016-02" db="EMBL/GenBank/DDBJ databases">
        <title>Draft genome sequence of Microdochium bolleyi, a fungal endophyte of beachgrass.</title>
        <authorList>
            <consortium name="DOE Joint Genome Institute"/>
            <person name="David A.S."/>
            <person name="May G."/>
            <person name="Haridas S."/>
            <person name="Lim J."/>
            <person name="Wang M."/>
            <person name="Labutti K."/>
            <person name="Lipzen A."/>
            <person name="Barry K."/>
            <person name="Grigoriev I.V."/>
        </authorList>
    </citation>
    <scope>NUCLEOTIDE SEQUENCE [LARGE SCALE GENOMIC DNA]</scope>
    <source>
        <strain evidence="4">J235TASD1</strain>
    </source>
</reference>
<dbReference type="Pfam" id="PF04424">
    <property type="entry name" value="MINDY_DUB"/>
    <property type="match status" value="1"/>
</dbReference>
<gene>
    <name evidence="3" type="ORF">Micbo1qcDRAFT_154916</name>
</gene>
<feature type="compositionally biased region" description="Low complexity" evidence="1">
    <location>
        <begin position="647"/>
        <end position="665"/>
    </location>
</feature>
<feature type="region of interest" description="Disordered" evidence="1">
    <location>
        <begin position="1"/>
        <end position="341"/>
    </location>
</feature>